<dbReference type="AlphaFoldDB" id="A0A815XD49"/>
<name>A0A815XD49_ADIRI</name>
<comment type="caution">
    <text evidence="1">The sequence shown here is derived from an EMBL/GenBank/DDBJ whole genome shotgun (WGS) entry which is preliminary data.</text>
</comment>
<feature type="non-terminal residue" evidence="1">
    <location>
        <position position="1"/>
    </location>
</feature>
<proteinExistence type="predicted"/>
<evidence type="ECO:0000313" key="2">
    <source>
        <dbReference type="Proteomes" id="UP000663852"/>
    </source>
</evidence>
<reference evidence="1" key="1">
    <citation type="submission" date="2021-02" db="EMBL/GenBank/DDBJ databases">
        <authorList>
            <person name="Nowell W R."/>
        </authorList>
    </citation>
    <scope>NUCLEOTIDE SEQUENCE</scope>
</reference>
<gene>
    <name evidence="1" type="ORF">EDS130_LOCUS46304</name>
</gene>
<accession>A0A815XD49</accession>
<sequence length="95" mass="10836">IFIRFKNKMSGIDYIQNSIDTNKNEIARIDSGINEMRCRLGDPALNASQKASIEQEISILECNKYSLKATIDQLEMEKDELQGENPNSLLDEKEN</sequence>
<dbReference type="EMBL" id="CAJNOJ010001934">
    <property type="protein sequence ID" value="CAF1556017.1"/>
    <property type="molecule type" value="Genomic_DNA"/>
</dbReference>
<dbReference type="Proteomes" id="UP000663852">
    <property type="component" value="Unassembled WGS sequence"/>
</dbReference>
<organism evidence="1 2">
    <name type="scientific">Adineta ricciae</name>
    <name type="common">Rotifer</name>
    <dbReference type="NCBI Taxonomy" id="249248"/>
    <lineage>
        <taxon>Eukaryota</taxon>
        <taxon>Metazoa</taxon>
        <taxon>Spiralia</taxon>
        <taxon>Gnathifera</taxon>
        <taxon>Rotifera</taxon>
        <taxon>Eurotatoria</taxon>
        <taxon>Bdelloidea</taxon>
        <taxon>Adinetida</taxon>
        <taxon>Adinetidae</taxon>
        <taxon>Adineta</taxon>
    </lineage>
</organism>
<protein>
    <submittedName>
        <fullName evidence="1">Uncharacterized protein</fullName>
    </submittedName>
</protein>
<evidence type="ECO:0000313" key="1">
    <source>
        <dbReference type="EMBL" id="CAF1556017.1"/>
    </source>
</evidence>